<feature type="transmembrane region" description="Helical" evidence="2">
    <location>
        <begin position="955"/>
        <end position="982"/>
    </location>
</feature>
<keyword evidence="2" id="KW-1133">Transmembrane helix</keyword>
<dbReference type="GO" id="GO:0004065">
    <property type="term" value="F:arylsulfatase activity"/>
    <property type="evidence" value="ECO:0007669"/>
    <property type="project" value="TreeGrafter"/>
</dbReference>
<dbReference type="VEuPathDB" id="GiardiaDB:QR46_1488"/>
<evidence type="ECO:0000313" key="4">
    <source>
        <dbReference type="EMBL" id="KWX14524.1"/>
    </source>
</evidence>
<evidence type="ECO:0000256" key="1">
    <source>
        <dbReference type="ARBA" id="ARBA00008779"/>
    </source>
</evidence>
<feature type="transmembrane region" description="Helical" evidence="2">
    <location>
        <begin position="84"/>
        <end position="103"/>
    </location>
</feature>
<feature type="transmembrane region" description="Helical" evidence="2">
    <location>
        <begin position="163"/>
        <end position="193"/>
    </location>
</feature>
<proteinExistence type="inferred from homology"/>
<dbReference type="AlphaFoldDB" id="A0A132NWT2"/>
<feature type="transmembrane region" description="Helical" evidence="2">
    <location>
        <begin position="12"/>
        <end position="34"/>
    </location>
</feature>
<feature type="transmembrane region" description="Helical" evidence="2">
    <location>
        <begin position="298"/>
        <end position="323"/>
    </location>
</feature>
<dbReference type="Pfam" id="PF00884">
    <property type="entry name" value="Sulfatase"/>
    <property type="match status" value="1"/>
</dbReference>
<comment type="similarity">
    <text evidence="1">Belongs to the sulfatase family.</text>
</comment>
<name>A0A132NWT2_GIAIN</name>
<evidence type="ECO:0000256" key="2">
    <source>
        <dbReference type="SAM" id="Phobius"/>
    </source>
</evidence>
<accession>A0A132NWT2</accession>
<reference evidence="4 5" key="1">
    <citation type="journal article" date="2015" name="Mol. Biochem. Parasitol.">
        <title>Identification of polymorphic genes for use in assemblage B genotyping assays through comparative genomics of multiple assemblage B Giardia duodenalis isolates.</title>
        <authorList>
            <person name="Wielinga C."/>
            <person name="Thompson R.C."/>
            <person name="Monis P."/>
            <person name="Ryan U."/>
        </authorList>
    </citation>
    <scope>NUCLEOTIDE SEQUENCE [LARGE SCALE GENOMIC DNA]</scope>
    <source>
        <strain evidence="4 5">BAH15c1</strain>
    </source>
</reference>
<dbReference type="InterPro" id="IPR017850">
    <property type="entry name" value="Alkaline_phosphatase_core_sf"/>
</dbReference>
<dbReference type="InterPro" id="IPR050738">
    <property type="entry name" value="Sulfatase"/>
</dbReference>
<feature type="transmembrane region" description="Helical" evidence="2">
    <location>
        <begin position="46"/>
        <end position="72"/>
    </location>
</feature>
<dbReference type="InterPro" id="IPR000917">
    <property type="entry name" value="Sulfatase_N"/>
</dbReference>
<feature type="domain" description="Sulfatase N-terminal" evidence="3">
    <location>
        <begin position="436"/>
        <end position="724"/>
    </location>
</feature>
<dbReference type="SUPFAM" id="SSF53649">
    <property type="entry name" value="Alkaline phosphatase-like"/>
    <property type="match status" value="1"/>
</dbReference>
<dbReference type="Gene3D" id="3.40.720.10">
    <property type="entry name" value="Alkaline Phosphatase, subunit A"/>
    <property type="match status" value="1"/>
</dbReference>
<protein>
    <submittedName>
        <fullName evidence="4">Sulfatase</fullName>
    </submittedName>
</protein>
<keyword evidence="2" id="KW-0472">Membrane</keyword>
<sequence length="1002" mass="112266">MKKLIARRKLLPGPFLIPIIAFPFIILLLLLKFFGLNTSQKKILPLSAYFLLTILMSFIELGAMSFVFSLLHYAFCQKLPVPPVFINALIIIICLGLFVGTLYDLESAREYQGILTLSLLQTYVFHTSYPSWPLPDNYITGRTVPSEGAEVLFESIRLHYQHWLIIFSIIAVLIVFAIVMLVANWDAFVFSLFSRKTLVAQHKRIPTRADLTDKKLHILNSIAEFSVKSIPAIHQLTKSAPFYSNQSSIITSLELQMVQTVPPCYGQQDEGRSAEEYVPNLATTPRQRRFPVKLYDTLFLSPEFIIAAVCAVCYIGILLAMLVGKPILPNFLDRGAPMSYMFLKQMGPYQASVFSGKDAYADMVQRVRSQYTLPSGECWLDQRESPVYPLLHASYDVCCAYNRVADGVDCAALRLSRAGREDDTRLADPDPQSESPNVVLLIWESLSLSPYFYTDTFLQGEEQLLRTADSMLKADIVPNLQTFVENGISFINSAALGLPTVSGWHSLMTGLVPNFYGVNMITSAVSDVYGLPQFFSDAGYENFYISSGSFSFDGQDAWVTRPGWFTDVVYYHPTDEQAVELGIDPESVLQTKSWVADRITNRQFINTFSSIAKKNPNKPILGAYMNVDTHTPFDGFDKEEFYSDEVLDGMIISCQADPETPECRLLLDSYIAKYAKVLKYSDKYFLGKTLEFLENNHPNTIVVIVGDHGTRASVDKSRLREGVSSAWTYSEECITAAFLDDNAFTTGGFISYLGGPGKGAYNAEVYEFFEKWKGTVYTGTTDNREVAHLAYLLAADESRRTKVPSYRLMRNLADVLQNVSSGGSLSPWHSVSSIGLGTEYRTERTLYRTNSQDQSGALQYGDIKGFTCINILEKDVRQATTNQVRTGHTLRVVEDTDMYSSAVELVQFHNFLLTNGRIFHRSFHNTSCVDETYSQGLDEPACSFPVSEGKGTSNWLFAAILGVMLVISAAIGGILSSIAYCWRFKYLRTKLREKNAGSIPEL</sequence>
<dbReference type="EMBL" id="JXTI01000030">
    <property type="protein sequence ID" value="KWX14524.1"/>
    <property type="molecule type" value="Genomic_DNA"/>
</dbReference>
<gene>
    <name evidence="4" type="ORF">QR46_1488</name>
</gene>
<keyword evidence="2" id="KW-0812">Transmembrane</keyword>
<comment type="caution">
    <text evidence="4">The sequence shown here is derived from an EMBL/GenBank/DDBJ whole genome shotgun (WGS) entry which is preliminary data.</text>
</comment>
<organism evidence="4 5">
    <name type="scientific">Giardia duodenalis assemblage B</name>
    <dbReference type="NCBI Taxonomy" id="1394984"/>
    <lineage>
        <taxon>Eukaryota</taxon>
        <taxon>Metamonada</taxon>
        <taxon>Diplomonadida</taxon>
        <taxon>Hexamitidae</taxon>
        <taxon>Giardiinae</taxon>
        <taxon>Giardia</taxon>
    </lineage>
</organism>
<dbReference type="OrthoDB" id="96314at2759"/>
<dbReference type="PANTHER" id="PTHR42693:SF33">
    <property type="entry name" value="ARYLSULFATASE"/>
    <property type="match status" value="1"/>
</dbReference>
<evidence type="ECO:0000259" key="3">
    <source>
        <dbReference type="Pfam" id="PF00884"/>
    </source>
</evidence>
<dbReference type="PANTHER" id="PTHR42693">
    <property type="entry name" value="ARYLSULFATASE FAMILY MEMBER"/>
    <property type="match status" value="1"/>
</dbReference>
<evidence type="ECO:0000313" key="5">
    <source>
        <dbReference type="Proteomes" id="UP000070089"/>
    </source>
</evidence>
<dbReference type="Proteomes" id="UP000070089">
    <property type="component" value="Unassembled WGS sequence"/>
</dbReference>